<dbReference type="Proteomes" id="UP000327085">
    <property type="component" value="Chromosome 4"/>
</dbReference>
<dbReference type="AlphaFoldDB" id="A0A5E4G1Q4"/>
<organism evidence="2 3">
    <name type="scientific">Prunus dulcis</name>
    <name type="common">Almond</name>
    <name type="synonym">Amygdalus dulcis</name>
    <dbReference type="NCBI Taxonomy" id="3755"/>
    <lineage>
        <taxon>Eukaryota</taxon>
        <taxon>Viridiplantae</taxon>
        <taxon>Streptophyta</taxon>
        <taxon>Embryophyta</taxon>
        <taxon>Tracheophyta</taxon>
        <taxon>Spermatophyta</taxon>
        <taxon>Magnoliopsida</taxon>
        <taxon>eudicotyledons</taxon>
        <taxon>Gunneridae</taxon>
        <taxon>Pentapetalae</taxon>
        <taxon>rosids</taxon>
        <taxon>fabids</taxon>
        <taxon>Rosales</taxon>
        <taxon>Rosaceae</taxon>
        <taxon>Amygdaloideae</taxon>
        <taxon>Amygdaleae</taxon>
        <taxon>Prunus</taxon>
    </lineage>
</organism>
<name>A0A5E4G1Q4_PRUDU</name>
<evidence type="ECO:0000313" key="2">
    <source>
        <dbReference type="EMBL" id="VVA33755.1"/>
    </source>
</evidence>
<feature type="compositionally biased region" description="Basic residues" evidence="1">
    <location>
        <begin position="378"/>
        <end position="387"/>
    </location>
</feature>
<reference evidence="3" key="1">
    <citation type="journal article" date="2020" name="Plant J.">
        <title>Transposons played a major role in the diversification between the closely related almond and peach genomes: results from the almond genome sequence.</title>
        <authorList>
            <person name="Alioto T."/>
            <person name="Alexiou K.G."/>
            <person name="Bardil A."/>
            <person name="Barteri F."/>
            <person name="Castanera R."/>
            <person name="Cruz F."/>
            <person name="Dhingra A."/>
            <person name="Duval H."/>
            <person name="Fernandez I Marti A."/>
            <person name="Frias L."/>
            <person name="Galan B."/>
            <person name="Garcia J.L."/>
            <person name="Howad W."/>
            <person name="Gomez-Garrido J."/>
            <person name="Gut M."/>
            <person name="Julca I."/>
            <person name="Morata J."/>
            <person name="Puigdomenech P."/>
            <person name="Ribeca P."/>
            <person name="Rubio Cabetas M.J."/>
            <person name="Vlasova A."/>
            <person name="Wirthensohn M."/>
            <person name="Garcia-Mas J."/>
            <person name="Gabaldon T."/>
            <person name="Casacuberta J.M."/>
            <person name="Arus P."/>
        </authorList>
    </citation>
    <scope>NUCLEOTIDE SEQUENCE [LARGE SCALE GENOMIC DNA]</scope>
    <source>
        <strain evidence="3">cv. Texas</strain>
    </source>
</reference>
<feature type="compositionally biased region" description="Acidic residues" evidence="1">
    <location>
        <begin position="259"/>
        <end position="272"/>
    </location>
</feature>
<accession>A0A5E4G1Q4</accession>
<dbReference type="Pfam" id="PF05097">
    <property type="entry name" value="DUF688"/>
    <property type="match status" value="2"/>
</dbReference>
<protein>
    <submittedName>
        <fullName evidence="2">PREDICTED: unnamed product</fullName>
    </submittedName>
</protein>
<feature type="region of interest" description="Disordered" evidence="1">
    <location>
        <begin position="361"/>
        <end position="390"/>
    </location>
</feature>
<dbReference type="OMA" id="FEYKQAG"/>
<dbReference type="InterPro" id="IPR007789">
    <property type="entry name" value="DUF688"/>
</dbReference>
<evidence type="ECO:0000313" key="3">
    <source>
        <dbReference type="Proteomes" id="UP000327085"/>
    </source>
</evidence>
<dbReference type="EMBL" id="CABIKO010000301">
    <property type="protein sequence ID" value="VVA33755.1"/>
    <property type="molecule type" value="Genomic_DNA"/>
</dbReference>
<feature type="compositionally biased region" description="Basic and acidic residues" evidence="1">
    <location>
        <begin position="68"/>
        <end position="85"/>
    </location>
</feature>
<dbReference type="InParanoid" id="A0A5E4G1Q4"/>
<feature type="region of interest" description="Disordered" evidence="1">
    <location>
        <begin position="68"/>
        <end position="96"/>
    </location>
</feature>
<evidence type="ECO:0000256" key="1">
    <source>
        <dbReference type="SAM" id="MobiDB-lite"/>
    </source>
</evidence>
<proteinExistence type="predicted"/>
<dbReference type="Gramene" id="VVA33755">
    <property type="protein sequence ID" value="VVA33755"/>
    <property type="gene ID" value="Prudul26B010603"/>
</dbReference>
<feature type="region of interest" description="Disordered" evidence="1">
    <location>
        <begin position="243"/>
        <end position="275"/>
    </location>
</feature>
<dbReference type="PANTHER" id="PTHR33671:SF3">
    <property type="entry name" value="F28N24.8 PROTEIN"/>
    <property type="match status" value="1"/>
</dbReference>
<gene>
    <name evidence="2" type="ORF">ALMOND_2B010603</name>
</gene>
<sequence>MEERKLNLNARFLSVRRIATTPVCTDGEKEKIIQRPDGRHTLPPYRSDFCLEQVTEPVAVPFHWEHIPGKAKEDKEPETQPREETSVTPRLPPGKPIDYVTQQTLEKDHADRNGIRPQFKSYSSNENVMDLKCSKEKTNERRALEVEDEDDVYSDALETISPTESFSFNCSASGLSQSDGADVKQSRAFSVDLQTRDLMMSRFLPAAKAMALETPHYAAKKQYIAPEQPRQVTRVIREDIRPLPNEQGSHMELQYDQYKEEEESEGEDDEYDPSGSISAKGCGLFPRLCLRNSLCLLSPVPGMKARTRALMSSSSGVIRPEKTTYGRSHSQPLNKHALDAAYKHKSKGGIKSGELHKFDNKAAGESSRFSHSGDLKKGRSSPLRHSRSACISPYRNEAPCGVKSGELQKFEYKQAGESSLFTRSGDLKKGRLSPLRHSQSACISPYRNEAPSGVKSAELQKFEYKQAGESRRFSHSGDLKNGRSSTFSNSRSACVSPYRNEAPCGVKSGELQKFEYKQAGESSRFSYSGDLKKGRSSTFSNSRNACISPYRNEAPCGVKSGELQKSEYKQASASSCLSHSGDFKNGRSSPFRHSRSACISPYRNEAPKSPFPGVGFLGIPREESVKANSKFNLRNKGGHKFQEVLSHQRSIQGPRSESPTIEKTLYVDTVNTAKLSCSNSSSLVTKEQVDSTGEDFDTLLKSRDTEETCTESSFLDIKCLTYLEGGGTLEHEVSDSIDDNLPSLSDLSHVKGQVVAVKNSQLGTGQDIEPFSCSNSSANGKSGQIIKADPGIVDASSVQSPLPPPLPRSPSQSWLWSTLSSISSRYPISQARTKRLDSKTSSTSTKWETIVKTSNLRHDHVRYSEELIAHISQQSKS</sequence>
<dbReference type="PANTHER" id="PTHR33671">
    <property type="entry name" value="N-METHYLTRANSFERASE, PUTATIVE (DUF688)-RELATED"/>
    <property type="match status" value="1"/>
</dbReference>